<feature type="chain" id="PRO_5039592285" evidence="2">
    <location>
        <begin position="22"/>
        <end position="356"/>
    </location>
</feature>
<dbReference type="Pfam" id="PF00691">
    <property type="entry name" value="OmpA"/>
    <property type="match status" value="1"/>
</dbReference>
<organism evidence="4 5">
    <name type="scientific">Candidatus Bacteroides merdipullorum</name>
    <dbReference type="NCBI Taxonomy" id="2838474"/>
    <lineage>
        <taxon>Bacteria</taxon>
        <taxon>Pseudomonadati</taxon>
        <taxon>Bacteroidota</taxon>
        <taxon>Bacteroidia</taxon>
        <taxon>Bacteroidales</taxon>
        <taxon>Bacteroidaceae</taxon>
        <taxon>Bacteroides</taxon>
    </lineage>
</organism>
<evidence type="ECO:0000313" key="5">
    <source>
        <dbReference type="Proteomes" id="UP000824023"/>
    </source>
</evidence>
<evidence type="ECO:0000256" key="2">
    <source>
        <dbReference type="SAM" id="SignalP"/>
    </source>
</evidence>
<dbReference type="Proteomes" id="UP000824023">
    <property type="component" value="Unassembled WGS sequence"/>
</dbReference>
<gene>
    <name evidence="4" type="ORF">H9819_02940</name>
</gene>
<dbReference type="AlphaFoldDB" id="A0A9D2CX64"/>
<evidence type="ECO:0000313" key="4">
    <source>
        <dbReference type="EMBL" id="HIZ01194.1"/>
    </source>
</evidence>
<dbReference type="CDD" id="cd07185">
    <property type="entry name" value="OmpA_C-like"/>
    <property type="match status" value="1"/>
</dbReference>
<feature type="signal peptide" evidence="2">
    <location>
        <begin position="1"/>
        <end position="21"/>
    </location>
</feature>
<keyword evidence="2" id="KW-0732">Signal</keyword>
<evidence type="ECO:0000259" key="3">
    <source>
        <dbReference type="PROSITE" id="PS51123"/>
    </source>
</evidence>
<dbReference type="PANTHER" id="PTHR30329">
    <property type="entry name" value="STATOR ELEMENT OF FLAGELLAR MOTOR COMPLEX"/>
    <property type="match status" value="1"/>
</dbReference>
<sequence length="356" mass="39398">MNLKTFIACTTLLAIGMTVGAQEKKSNPNPWFIQGQLGLSYSSGDAAFGKLLRPSGSIAVGKYFSPVWGARLAFSGWQGRVGSEYSDLASSFYYGAATVDGMMNLSQLIQKYPERPFDISILAGIGFNRSFNHASSFMGRLGLQGSLRLNEALDFNVELMANGVSDRWNGRDDHGIDTYFDLGIGLTYKFGTGFKCITCISVEYPEVVYTEEEMNELINEQRAEVIRETELRVDTVFVKPDCPPATKVVKGIRSHVTFAIGKTTITESQEMNILAIADYLKRYPEANATISGYADKGTGTSEVNLRLARQRAEAVRDCLVQKYKIDAKRLAVLSMEGDEQPFAENDWNRVVIMIAD</sequence>
<feature type="domain" description="OmpA-like" evidence="3">
    <location>
        <begin position="245"/>
        <end position="356"/>
    </location>
</feature>
<dbReference type="InterPro" id="IPR006665">
    <property type="entry name" value="OmpA-like"/>
</dbReference>
<proteinExistence type="predicted"/>
<dbReference type="GO" id="GO:0016020">
    <property type="term" value="C:membrane"/>
    <property type="evidence" value="ECO:0007669"/>
    <property type="project" value="UniProtKB-UniRule"/>
</dbReference>
<dbReference type="InterPro" id="IPR036737">
    <property type="entry name" value="OmpA-like_sf"/>
</dbReference>
<evidence type="ECO:0000256" key="1">
    <source>
        <dbReference type="PROSITE-ProRule" id="PRU00473"/>
    </source>
</evidence>
<reference evidence="4" key="2">
    <citation type="submission" date="2021-04" db="EMBL/GenBank/DDBJ databases">
        <authorList>
            <person name="Gilroy R."/>
        </authorList>
    </citation>
    <scope>NUCLEOTIDE SEQUENCE</scope>
    <source>
        <strain evidence="4">ChiHjej12B11-24981</strain>
    </source>
</reference>
<dbReference type="PROSITE" id="PS51123">
    <property type="entry name" value="OMPA_2"/>
    <property type="match status" value="1"/>
</dbReference>
<keyword evidence="1" id="KW-0472">Membrane</keyword>
<dbReference type="EMBL" id="DXCK01000046">
    <property type="protein sequence ID" value="HIZ01194.1"/>
    <property type="molecule type" value="Genomic_DNA"/>
</dbReference>
<dbReference type="InterPro" id="IPR050330">
    <property type="entry name" value="Bact_OuterMem_StrucFunc"/>
</dbReference>
<protein>
    <submittedName>
        <fullName evidence="4">OmpA family protein</fullName>
    </submittedName>
</protein>
<dbReference type="Gene3D" id="3.30.1330.60">
    <property type="entry name" value="OmpA-like domain"/>
    <property type="match status" value="1"/>
</dbReference>
<comment type="caution">
    <text evidence="4">The sequence shown here is derived from an EMBL/GenBank/DDBJ whole genome shotgun (WGS) entry which is preliminary data.</text>
</comment>
<dbReference type="SUPFAM" id="SSF103088">
    <property type="entry name" value="OmpA-like"/>
    <property type="match status" value="1"/>
</dbReference>
<name>A0A9D2CX64_9BACE</name>
<reference evidence="4" key="1">
    <citation type="journal article" date="2021" name="PeerJ">
        <title>Extensive microbial diversity within the chicken gut microbiome revealed by metagenomics and culture.</title>
        <authorList>
            <person name="Gilroy R."/>
            <person name="Ravi A."/>
            <person name="Getino M."/>
            <person name="Pursley I."/>
            <person name="Horton D.L."/>
            <person name="Alikhan N.F."/>
            <person name="Baker D."/>
            <person name="Gharbi K."/>
            <person name="Hall N."/>
            <person name="Watson M."/>
            <person name="Adriaenssens E.M."/>
            <person name="Foster-Nyarko E."/>
            <person name="Jarju S."/>
            <person name="Secka A."/>
            <person name="Antonio M."/>
            <person name="Oren A."/>
            <person name="Chaudhuri R.R."/>
            <person name="La Ragione R."/>
            <person name="Hildebrand F."/>
            <person name="Pallen M.J."/>
        </authorList>
    </citation>
    <scope>NUCLEOTIDE SEQUENCE</scope>
    <source>
        <strain evidence="4">ChiHjej12B11-24981</strain>
    </source>
</reference>
<dbReference type="PANTHER" id="PTHR30329:SF21">
    <property type="entry name" value="LIPOPROTEIN YIAD-RELATED"/>
    <property type="match status" value="1"/>
</dbReference>
<accession>A0A9D2CX64</accession>